<dbReference type="AlphaFoldDB" id="A0A841IUK7"/>
<dbReference type="RefSeq" id="WP_184293307.1">
    <property type="nucleotide sequence ID" value="NZ_JACHJO010000012.1"/>
</dbReference>
<dbReference type="GO" id="GO:0003824">
    <property type="term" value="F:catalytic activity"/>
    <property type="evidence" value="ECO:0007669"/>
    <property type="project" value="UniProtKB-ARBA"/>
</dbReference>
<dbReference type="SUPFAM" id="SSF53474">
    <property type="entry name" value="alpha/beta-Hydrolases"/>
    <property type="match status" value="1"/>
</dbReference>
<comment type="caution">
    <text evidence="2">The sequence shown here is derived from an EMBL/GenBank/DDBJ whole genome shotgun (WGS) entry which is preliminary data.</text>
</comment>
<proteinExistence type="predicted"/>
<organism evidence="2 3">
    <name type="scientific">Nocardiopsis algeriensis</name>
    <dbReference type="NCBI Taxonomy" id="1478215"/>
    <lineage>
        <taxon>Bacteria</taxon>
        <taxon>Bacillati</taxon>
        <taxon>Actinomycetota</taxon>
        <taxon>Actinomycetes</taxon>
        <taxon>Streptosporangiales</taxon>
        <taxon>Nocardiopsidaceae</taxon>
        <taxon>Nocardiopsis</taxon>
    </lineage>
</organism>
<keyword evidence="3" id="KW-1185">Reference proteome</keyword>
<sequence length="292" mass="31301">MPDTTLQGARIYRSEAGAREVRAWCEERLASWPELRALPELDSQLGPTRAFSAPGGDRTPVVVLSGTNFNSATCVDTARVLARDRPVILVDLPGQPGLSCGVRPRAARAHAYGSWLNEILPLVTGRPAILLGHSLGAAVVLAAKPSDLARCVALVGPAGLTSAAMTPELMRVSLPWMVNPRDDKSTRLLNHMSGPAHRTEGVHPFAPWMTLVGRSCRTSLAPGPLPMECLRPWEDTPVLVATGSDDAFYSPARLHGPARRLLNTDVEVMEGAGHLSLLEQPEGVAELLRSLD</sequence>
<dbReference type="EMBL" id="JACHJO010000012">
    <property type="protein sequence ID" value="MBB6121862.1"/>
    <property type="molecule type" value="Genomic_DNA"/>
</dbReference>
<gene>
    <name evidence="2" type="ORF">FHS13_003841</name>
</gene>
<dbReference type="Gene3D" id="3.40.50.1820">
    <property type="entry name" value="alpha/beta hydrolase"/>
    <property type="match status" value="1"/>
</dbReference>
<dbReference type="PANTHER" id="PTHR46438">
    <property type="entry name" value="ALPHA/BETA-HYDROLASES SUPERFAMILY PROTEIN"/>
    <property type="match status" value="1"/>
</dbReference>
<evidence type="ECO:0000313" key="3">
    <source>
        <dbReference type="Proteomes" id="UP000536604"/>
    </source>
</evidence>
<dbReference type="InterPro" id="IPR000073">
    <property type="entry name" value="AB_hydrolase_1"/>
</dbReference>
<name>A0A841IUK7_9ACTN</name>
<feature type="domain" description="AB hydrolase-1" evidence="1">
    <location>
        <begin position="61"/>
        <end position="286"/>
    </location>
</feature>
<evidence type="ECO:0000259" key="1">
    <source>
        <dbReference type="Pfam" id="PF12697"/>
    </source>
</evidence>
<reference evidence="2 3" key="1">
    <citation type="submission" date="2020-08" db="EMBL/GenBank/DDBJ databases">
        <title>Genomic Encyclopedia of Type Strains, Phase III (KMG-III): the genomes of soil and plant-associated and newly described type strains.</title>
        <authorList>
            <person name="Whitman W."/>
        </authorList>
    </citation>
    <scope>NUCLEOTIDE SEQUENCE [LARGE SCALE GENOMIC DNA]</scope>
    <source>
        <strain evidence="2 3">CECT 8712</strain>
    </source>
</reference>
<dbReference type="Pfam" id="PF12697">
    <property type="entry name" value="Abhydrolase_6"/>
    <property type="match status" value="1"/>
</dbReference>
<dbReference type="InterPro" id="IPR029058">
    <property type="entry name" value="AB_hydrolase_fold"/>
</dbReference>
<evidence type="ECO:0000313" key="2">
    <source>
        <dbReference type="EMBL" id="MBB6121862.1"/>
    </source>
</evidence>
<protein>
    <submittedName>
        <fullName evidence="2">Pimeloyl-ACP methyl ester carboxylesterase</fullName>
    </submittedName>
</protein>
<dbReference type="Proteomes" id="UP000536604">
    <property type="component" value="Unassembled WGS sequence"/>
</dbReference>
<accession>A0A841IUK7</accession>